<evidence type="ECO:0000256" key="5">
    <source>
        <dbReference type="ARBA" id="ARBA00023235"/>
    </source>
</evidence>
<dbReference type="AlphaFoldDB" id="A0A212U2Q2"/>
<dbReference type="PANTHER" id="PTHR11469:SF1">
    <property type="entry name" value="GLUCOSE-6-PHOSPHATE ISOMERASE"/>
    <property type="match status" value="1"/>
</dbReference>
<comment type="pathway">
    <text evidence="1 7 8">Carbohydrate degradation; glycolysis; D-glyceraldehyde 3-phosphate and glycerone phosphate from D-glucose: step 2/4.</text>
</comment>
<dbReference type="CDD" id="cd05015">
    <property type="entry name" value="SIS_PGI_1"/>
    <property type="match status" value="1"/>
</dbReference>
<evidence type="ECO:0000256" key="2">
    <source>
        <dbReference type="ARBA" id="ARBA00006604"/>
    </source>
</evidence>
<evidence type="ECO:0000256" key="1">
    <source>
        <dbReference type="ARBA" id="ARBA00004926"/>
    </source>
</evidence>
<dbReference type="GO" id="GO:0048029">
    <property type="term" value="F:monosaccharide binding"/>
    <property type="evidence" value="ECO:0007669"/>
    <property type="project" value="TreeGrafter"/>
</dbReference>
<dbReference type="EC" id="5.3.1.9" evidence="7"/>
<dbReference type="UniPathway" id="UPA00138"/>
<evidence type="ECO:0000256" key="6">
    <source>
        <dbReference type="ARBA" id="ARBA00029321"/>
    </source>
</evidence>
<comment type="subcellular location">
    <subcellularLocation>
        <location evidence="7">Cytoplasm</location>
    </subcellularLocation>
</comment>
<comment type="similarity">
    <text evidence="2 7 8">Belongs to the GPI family.</text>
</comment>
<dbReference type="HAMAP" id="MF_00473">
    <property type="entry name" value="G6P_isomerase"/>
    <property type="match status" value="1"/>
</dbReference>
<dbReference type="InterPro" id="IPR023096">
    <property type="entry name" value="G6P_Isomerase_C"/>
</dbReference>
<dbReference type="InterPro" id="IPR035482">
    <property type="entry name" value="SIS_PGI_2"/>
</dbReference>
<protein>
    <recommendedName>
        <fullName evidence="7">Glucose-6-phosphate isomerase</fullName>
        <shortName evidence="7">GPI</shortName>
        <ecNumber evidence="7">5.3.1.9</ecNumber>
    </recommendedName>
    <alternativeName>
        <fullName evidence="7">Phosphoglucose isomerase</fullName>
        <shortName evidence="7">PGI</shortName>
    </alternativeName>
    <alternativeName>
        <fullName evidence="7">Phosphohexose isomerase</fullName>
        <shortName evidence="7">PHI</shortName>
    </alternativeName>
</protein>
<dbReference type="OrthoDB" id="140919at2"/>
<dbReference type="InterPro" id="IPR018189">
    <property type="entry name" value="Phosphoglucose_isomerase_CS"/>
</dbReference>
<dbReference type="GO" id="GO:0051156">
    <property type="term" value="P:glucose 6-phosphate metabolic process"/>
    <property type="evidence" value="ECO:0007669"/>
    <property type="project" value="TreeGrafter"/>
</dbReference>
<dbReference type="RefSeq" id="WP_088813561.1">
    <property type="nucleotide sequence ID" value="NZ_FYEX01000002.1"/>
</dbReference>
<dbReference type="Pfam" id="PF00342">
    <property type="entry name" value="PGI"/>
    <property type="match status" value="1"/>
</dbReference>
<evidence type="ECO:0000256" key="8">
    <source>
        <dbReference type="RuleBase" id="RU000612"/>
    </source>
</evidence>
<comment type="pathway">
    <text evidence="7">Carbohydrate biosynthesis; gluconeogenesis.</text>
</comment>
<dbReference type="InterPro" id="IPR001672">
    <property type="entry name" value="G6P_Isomerase"/>
</dbReference>
<evidence type="ECO:0000313" key="9">
    <source>
        <dbReference type="EMBL" id="SNC72539.1"/>
    </source>
</evidence>
<evidence type="ECO:0000256" key="3">
    <source>
        <dbReference type="ARBA" id="ARBA00022432"/>
    </source>
</evidence>
<organism evidence="9 10">
    <name type="scientific">Polynucleobacter victoriensis</name>
    <dbReference type="NCBI Taxonomy" id="2049319"/>
    <lineage>
        <taxon>Bacteria</taxon>
        <taxon>Pseudomonadati</taxon>
        <taxon>Pseudomonadota</taxon>
        <taxon>Betaproteobacteria</taxon>
        <taxon>Burkholderiales</taxon>
        <taxon>Burkholderiaceae</taxon>
        <taxon>Polynucleobacter</taxon>
    </lineage>
</organism>
<dbReference type="InterPro" id="IPR046348">
    <property type="entry name" value="SIS_dom_sf"/>
</dbReference>
<dbReference type="GO" id="GO:0005829">
    <property type="term" value="C:cytosol"/>
    <property type="evidence" value="ECO:0007669"/>
    <property type="project" value="TreeGrafter"/>
</dbReference>
<dbReference type="SUPFAM" id="SSF53697">
    <property type="entry name" value="SIS domain"/>
    <property type="match status" value="1"/>
</dbReference>
<dbReference type="GO" id="GO:0006096">
    <property type="term" value="P:glycolytic process"/>
    <property type="evidence" value="ECO:0007669"/>
    <property type="project" value="UniProtKB-UniRule"/>
</dbReference>
<accession>A0A212U2Q2</accession>
<dbReference type="PROSITE" id="PS00174">
    <property type="entry name" value="P_GLUCOSE_ISOMERASE_2"/>
    <property type="match status" value="1"/>
</dbReference>
<gene>
    <name evidence="7" type="primary">pgi</name>
    <name evidence="9" type="ORF">SAMN06295916_1640</name>
</gene>
<dbReference type="GO" id="GO:0097367">
    <property type="term" value="F:carbohydrate derivative binding"/>
    <property type="evidence" value="ECO:0007669"/>
    <property type="project" value="InterPro"/>
</dbReference>
<dbReference type="InterPro" id="IPR035476">
    <property type="entry name" value="SIS_PGI_1"/>
</dbReference>
<keyword evidence="7" id="KW-0963">Cytoplasm</keyword>
<sequence>MSKLISAVDLTLDTAYQTINDADWHQLIDMAKERGVFERRDAIFSGNAINQSEGRAALHPALRNLSATPMMVNGEDVMPLVKGVWQRIEGFCNQLIGITDVICLGIGGSDWGPRLVCDALYQINPQDGKAIRLHFVANVDSAELATALAKAQPRSTRVLITSKTFTTLETIRNAQTVINWLKLYQVSPSQLKKCLIGITANPEAAEAFGIAPENIYPFWDWVGGRFSVWSAVGFPIAIKFGFNTFKQFLAGAHAMDQHFLNAPAEENMPLILALTLIHNQKRHGITAKAIVPYAHALRFLPEWLQQLEMESHGKSVTMDGKSCDPTSPVVFGSAGSNSQHSYFQMLHQGTQIIPVDFIAVKEPMSDLPEAKEHHQSLVANCLAQAQALANGSEVQNAYDSCPGGRPSNLIWLPKLDAYHLGALLALYEHRAICLGAIWNLNSFDQPGVELGKKLAKPIQAALRGENPSLDGIDDITAARIKWLNN</sequence>
<feature type="active site" description="Proton donor" evidence="7">
    <location>
        <position position="310"/>
    </location>
</feature>
<feature type="active site" evidence="7">
    <location>
        <position position="452"/>
    </location>
</feature>
<proteinExistence type="inferred from homology"/>
<dbReference type="UniPathway" id="UPA00109">
    <property type="reaction ID" value="UER00181"/>
</dbReference>
<evidence type="ECO:0000256" key="7">
    <source>
        <dbReference type="HAMAP-Rule" id="MF_00473"/>
    </source>
</evidence>
<keyword evidence="3 7" id="KW-0312">Gluconeogenesis</keyword>
<dbReference type="NCBIfam" id="NF001211">
    <property type="entry name" value="PRK00179.1"/>
    <property type="match status" value="1"/>
</dbReference>
<dbReference type="PROSITE" id="PS51463">
    <property type="entry name" value="P_GLUCOSE_ISOMERASE_3"/>
    <property type="match status" value="1"/>
</dbReference>
<dbReference type="EMBL" id="FYEX01000002">
    <property type="protein sequence ID" value="SNC72539.1"/>
    <property type="molecule type" value="Genomic_DNA"/>
</dbReference>
<dbReference type="Gene3D" id="1.10.1390.10">
    <property type="match status" value="1"/>
</dbReference>
<dbReference type="PRINTS" id="PR00662">
    <property type="entry name" value="G6PISOMERASE"/>
</dbReference>
<feature type="active site" evidence="7">
    <location>
        <position position="340"/>
    </location>
</feature>
<dbReference type="GO" id="GO:0004347">
    <property type="term" value="F:glucose-6-phosphate isomerase activity"/>
    <property type="evidence" value="ECO:0007669"/>
    <property type="project" value="UniProtKB-UniRule"/>
</dbReference>
<dbReference type="Gene3D" id="3.40.50.10490">
    <property type="entry name" value="Glucose-6-phosphate isomerase like protein, domain 1"/>
    <property type="match status" value="2"/>
</dbReference>
<dbReference type="GO" id="GO:0006094">
    <property type="term" value="P:gluconeogenesis"/>
    <property type="evidence" value="ECO:0007669"/>
    <property type="project" value="UniProtKB-UniRule"/>
</dbReference>
<reference evidence="9 10" key="1">
    <citation type="submission" date="2017-06" db="EMBL/GenBank/DDBJ databases">
        <authorList>
            <person name="Kim H.J."/>
            <person name="Triplett B.A."/>
        </authorList>
    </citation>
    <scope>NUCLEOTIDE SEQUENCE [LARGE SCALE GENOMIC DNA]</scope>
    <source>
        <strain evidence="9 10">MWH-VicM1</strain>
    </source>
</reference>
<keyword evidence="4 7" id="KW-0324">Glycolysis</keyword>
<evidence type="ECO:0000256" key="4">
    <source>
        <dbReference type="ARBA" id="ARBA00023152"/>
    </source>
</evidence>
<dbReference type="Proteomes" id="UP000197215">
    <property type="component" value="Unassembled WGS sequence"/>
</dbReference>
<evidence type="ECO:0000313" key="10">
    <source>
        <dbReference type="Proteomes" id="UP000197215"/>
    </source>
</evidence>
<comment type="catalytic activity">
    <reaction evidence="6 7 8">
        <text>alpha-D-glucose 6-phosphate = beta-D-fructose 6-phosphate</text>
        <dbReference type="Rhea" id="RHEA:11816"/>
        <dbReference type="ChEBI" id="CHEBI:57634"/>
        <dbReference type="ChEBI" id="CHEBI:58225"/>
        <dbReference type="EC" id="5.3.1.9"/>
    </reaction>
</comment>
<keyword evidence="5 7" id="KW-0413">Isomerase</keyword>
<dbReference type="PANTHER" id="PTHR11469">
    <property type="entry name" value="GLUCOSE-6-PHOSPHATE ISOMERASE"/>
    <property type="match status" value="1"/>
</dbReference>
<name>A0A212U2Q2_9BURK</name>
<comment type="function">
    <text evidence="7">Catalyzes the reversible isomerization of glucose-6-phosphate to fructose-6-phosphate.</text>
</comment>
<keyword evidence="10" id="KW-1185">Reference proteome</keyword>
<dbReference type="CDD" id="cd05016">
    <property type="entry name" value="SIS_PGI_2"/>
    <property type="match status" value="1"/>
</dbReference>
<dbReference type="PROSITE" id="PS00765">
    <property type="entry name" value="P_GLUCOSE_ISOMERASE_1"/>
    <property type="match status" value="1"/>
</dbReference>